<dbReference type="PROSITE" id="PS01285">
    <property type="entry name" value="FA58C_1"/>
    <property type="match status" value="1"/>
</dbReference>
<dbReference type="InterPro" id="IPR050633">
    <property type="entry name" value="Neuropilin_MCO_CoagFactor"/>
</dbReference>
<feature type="domain" description="F5/8 type C" evidence="3">
    <location>
        <begin position="99"/>
        <end position="259"/>
    </location>
</feature>
<reference evidence="4" key="1">
    <citation type="submission" date="2022-08" db="EMBL/GenBank/DDBJ databases">
        <title>Genome sequencing of akame (Lates japonicus).</title>
        <authorList>
            <person name="Hashiguchi Y."/>
            <person name="Takahashi H."/>
        </authorList>
    </citation>
    <scope>NUCLEOTIDE SEQUENCE</scope>
    <source>
        <strain evidence="4">Kochi</strain>
    </source>
</reference>
<keyword evidence="1" id="KW-1015">Disulfide bond</keyword>
<dbReference type="Proteomes" id="UP001279410">
    <property type="component" value="Unassembled WGS sequence"/>
</dbReference>
<dbReference type="GO" id="GO:0045211">
    <property type="term" value="C:postsynaptic membrane"/>
    <property type="evidence" value="ECO:0007669"/>
    <property type="project" value="TreeGrafter"/>
</dbReference>
<dbReference type="SUPFAM" id="SSF49785">
    <property type="entry name" value="Galactose-binding domain-like"/>
    <property type="match status" value="2"/>
</dbReference>
<dbReference type="EMBL" id="BRZM01000110">
    <property type="protein sequence ID" value="GLD67421.1"/>
    <property type="molecule type" value="Genomic_DNA"/>
</dbReference>
<accession>A0AAD3N7A3</accession>
<protein>
    <submittedName>
        <fullName evidence="4">Neuropilin-2 isoform X1</fullName>
    </submittedName>
</protein>
<dbReference type="SMART" id="SM00231">
    <property type="entry name" value="FA58C"/>
    <property type="match status" value="1"/>
</dbReference>
<dbReference type="Pfam" id="PF00754">
    <property type="entry name" value="F5_F8_type_C"/>
    <property type="match status" value="1"/>
</dbReference>
<dbReference type="PROSITE" id="PS01286">
    <property type="entry name" value="FA58C_2"/>
    <property type="match status" value="2"/>
</dbReference>
<evidence type="ECO:0000313" key="4">
    <source>
        <dbReference type="EMBL" id="GLD67421.1"/>
    </source>
</evidence>
<keyword evidence="5" id="KW-1185">Reference proteome</keyword>
<evidence type="ECO:0000313" key="5">
    <source>
        <dbReference type="Proteomes" id="UP001279410"/>
    </source>
</evidence>
<dbReference type="GO" id="GO:0030424">
    <property type="term" value="C:axon"/>
    <property type="evidence" value="ECO:0007669"/>
    <property type="project" value="TreeGrafter"/>
</dbReference>
<dbReference type="Gene3D" id="2.60.120.260">
    <property type="entry name" value="Galactose-binding domain-like"/>
    <property type="match status" value="2"/>
</dbReference>
<dbReference type="GO" id="GO:0017154">
    <property type="term" value="F:semaphorin receptor activity"/>
    <property type="evidence" value="ECO:0007669"/>
    <property type="project" value="TreeGrafter"/>
</dbReference>
<dbReference type="InterPro" id="IPR000421">
    <property type="entry name" value="FA58C"/>
</dbReference>
<proteinExistence type="predicted"/>
<sequence length="336" mass="36892">MCVCTEEEEERGRNPHPSLGFPSLPAPEPLTPKHIDSWDAKRNCALWIFHANTDPAEVVLNRVPQPVLARFVRIRPQTWRNGIALRFELYGCQITDAPCSDLQGLLSGLLPDAQISASSSRDMVWNPGTARLVASRSGWFPAPAQPLAGEEWLQVDLGVPKTVRGVITQGARGGEAGSGATTDNRAFVRKYKVAHSLNGKEWNFIMDTKTSLPKIFEGNTHYDTPELRHFEETVAQYVRLYPERWSPAGIGMRVEILGCDLPETTTPADTVTPTLPADIETTTVPITTTVATPPPSDSVCDFDHGLCGWTHDPNAPLFWSLHSHGESPYQSCGDSA</sequence>
<dbReference type="PANTHER" id="PTHR46806:SF2">
    <property type="entry name" value="NEUROPILIN-2"/>
    <property type="match status" value="1"/>
</dbReference>
<gene>
    <name evidence="4" type="ORF">AKAME5_001876800</name>
</gene>
<organism evidence="4 5">
    <name type="scientific">Lates japonicus</name>
    <name type="common">Japanese lates</name>
    <dbReference type="NCBI Taxonomy" id="270547"/>
    <lineage>
        <taxon>Eukaryota</taxon>
        <taxon>Metazoa</taxon>
        <taxon>Chordata</taxon>
        <taxon>Craniata</taxon>
        <taxon>Vertebrata</taxon>
        <taxon>Euteleostomi</taxon>
        <taxon>Actinopterygii</taxon>
        <taxon>Neopterygii</taxon>
        <taxon>Teleostei</taxon>
        <taxon>Neoteleostei</taxon>
        <taxon>Acanthomorphata</taxon>
        <taxon>Carangaria</taxon>
        <taxon>Carangaria incertae sedis</taxon>
        <taxon>Centropomidae</taxon>
        <taxon>Lates</taxon>
    </lineage>
</organism>
<dbReference type="PROSITE" id="PS50022">
    <property type="entry name" value="FA58C_3"/>
    <property type="match status" value="2"/>
</dbReference>
<feature type="region of interest" description="Disordered" evidence="2">
    <location>
        <begin position="1"/>
        <end position="26"/>
    </location>
</feature>
<evidence type="ECO:0000256" key="1">
    <source>
        <dbReference type="ARBA" id="ARBA00023157"/>
    </source>
</evidence>
<feature type="domain" description="F5/8 type C" evidence="3">
    <location>
        <begin position="36"/>
        <end position="92"/>
    </location>
</feature>
<dbReference type="GO" id="GO:0007411">
    <property type="term" value="P:axon guidance"/>
    <property type="evidence" value="ECO:0007669"/>
    <property type="project" value="TreeGrafter"/>
</dbReference>
<dbReference type="AlphaFoldDB" id="A0AAD3N7A3"/>
<evidence type="ECO:0000256" key="2">
    <source>
        <dbReference type="SAM" id="MobiDB-lite"/>
    </source>
</evidence>
<dbReference type="InterPro" id="IPR008979">
    <property type="entry name" value="Galactose-bd-like_sf"/>
</dbReference>
<name>A0AAD3N7A3_LATJO</name>
<evidence type="ECO:0000259" key="3">
    <source>
        <dbReference type="PROSITE" id="PS50022"/>
    </source>
</evidence>
<dbReference type="CDD" id="cd00057">
    <property type="entry name" value="FA58C"/>
    <property type="match status" value="1"/>
</dbReference>
<dbReference type="PANTHER" id="PTHR46806">
    <property type="entry name" value="F5/8 TYPE C DOMAIN-CONTAINING PROTEIN"/>
    <property type="match status" value="1"/>
</dbReference>
<dbReference type="FunFam" id="2.60.120.260:FF:000013">
    <property type="entry name" value="Neuropilin"/>
    <property type="match status" value="1"/>
</dbReference>
<dbReference type="GO" id="GO:0098978">
    <property type="term" value="C:glutamatergic synapse"/>
    <property type="evidence" value="ECO:0007669"/>
    <property type="project" value="TreeGrafter"/>
</dbReference>
<comment type="caution">
    <text evidence="4">The sequence shown here is derived from an EMBL/GenBank/DDBJ whole genome shotgun (WGS) entry which is preliminary data.</text>
</comment>